<dbReference type="GeneID" id="96624299"/>
<accession>A0A7H2BC98</accession>
<gene>
    <name evidence="1" type="ORF">IDM49_08600</name>
</gene>
<dbReference type="AlphaFoldDB" id="A0A7H2BC98"/>
<dbReference type="RefSeq" id="WP_190724204.1">
    <property type="nucleotide sequence ID" value="NZ_CP061539.1"/>
</dbReference>
<proteinExistence type="predicted"/>
<reference evidence="1 2" key="1">
    <citation type="submission" date="2020-09" db="EMBL/GenBank/DDBJ databases">
        <title>Investigation of environmental microbes.</title>
        <authorList>
            <person name="Ou Y."/>
            <person name="Kang Q."/>
        </authorList>
    </citation>
    <scope>NUCLEOTIDE SEQUENCE [LARGE SCALE GENOMIC DNA]</scope>
    <source>
        <strain evidence="1 2">KJZ-14</strain>
    </source>
</reference>
<evidence type="ECO:0000313" key="1">
    <source>
        <dbReference type="EMBL" id="QNV37294.1"/>
    </source>
</evidence>
<dbReference type="KEGG" id="rter:IDM49_08600"/>
<protein>
    <submittedName>
        <fullName evidence="1">Uncharacterized protein</fullName>
    </submittedName>
</protein>
<dbReference type="Proteomes" id="UP000516404">
    <property type="component" value="Chromosome"/>
</dbReference>
<name>A0A7H2BC98_9MICC</name>
<dbReference type="EMBL" id="CP061539">
    <property type="protein sequence ID" value="QNV37294.1"/>
    <property type="molecule type" value="Genomic_DNA"/>
</dbReference>
<keyword evidence="2" id="KW-1185">Reference proteome</keyword>
<evidence type="ECO:0000313" key="2">
    <source>
        <dbReference type="Proteomes" id="UP000516404"/>
    </source>
</evidence>
<organism evidence="1 2">
    <name type="scientific">Rothia terrae</name>
    <dbReference type="NCBI Taxonomy" id="396015"/>
    <lineage>
        <taxon>Bacteria</taxon>
        <taxon>Bacillati</taxon>
        <taxon>Actinomycetota</taxon>
        <taxon>Actinomycetes</taxon>
        <taxon>Micrococcales</taxon>
        <taxon>Micrococcaceae</taxon>
        <taxon>Rothia</taxon>
    </lineage>
</organism>
<sequence>MQRRRGDGINQRAVAAFMAAELSDRTGVEYDPVQLKNRIARALKGDVFTDETAGLFSFAFDFSYKDSQELRRAIATSYLNQRTHKELRSAAPIVAHEKDHISLATTFVSYIDDDGFLTCFEVTQTIQIDVDETQYISPLFEGADLESITVLFGGELVDLADSDEETFNEYNRVWKLKIKLPRVFTKGEIHQFKYRCDLNEGVDDLIPLPVAEGEKQKYIDQVTFGPFGAPYYNLTMILRCDKTPQNMTLNVWTSPDNRETLISEPVEENSKIFTASYPVLYKTSFGYAWEVSP</sequence>